<evidence type="ECO:0000313" key="3">
    <source>
        <dbReference type="Proteomes" id="UP000178636"/>
    </source>
</evidence>
<dbReference type="InterPro" id="IPR002575">
    <property type="entry name" value="Aminoglycoside_PTrfase"/>
</dbReference>
<comment type="caution">
    <text evidence="2">The sequence shown here is derived from an EMBL/GenBank/DDBJ whole genome shotgun (WGS) entry which is preliminary data.</text>
</comment>
<dbReference type="InterPro" id="IPR050249">
    <property type="entry name" value="Pseudomonas-type_ThrB"/>
</dbReference>
<dbReference type="Pfam" id="PF01636">
    <property type="entry name" value="APH"/>
    <property type="match status" value="1"/>
</dbReference>
<name>A0A1G2DEW4_9BACT</name>
<gene>
    <name evidence="2" type="ORF">A3C93_00830</name>
</gene>
<dbReference type="EMBL" id="MHLO01000023">
    <property type="protein sequence ID" value="OGZ12184.1"/>
    <property type="molecule type" value="Genomic_DNA"/>
</dbReference>
<protein>
    <recommendedName>
        <fullName evidence="1">Aminoglycoside phosphotransferase domain-containing protein</fullName>
    </recommendedName>
</protein>
<dbReference type="PANTHER" id="PTHR21064:SF5">
    <property type="entry name" value="SLR1880 PROTEIN"/>
    <property type="match status" value="1"/>
</dbReference>
<feature type="domain" description="Aminoglycoside phosphotransferase" evidence="1">
    <location>
        <begin position="25"/>
        <end position="259"/>
    </location>
</feature>
<dbReference type="AlphaFoldDB" id="A0A1G2DEW4"/>
<dbReference type="Proteomes" id="UP000178636">
    <property type="component" value="Unassembled WGS sequence"/>
</dbReference>
<dbReference type="Gene3D" id="3.90.1200.10">
    <property type="match status" value="1"/>
</dbReference>
<evidence type="ECO:0000259" key="1">
    <source>
        <dbReference type="Pfam" id="PF01636"/>
    </source>
</evidence>
<reference evidence="2 3" key="1">
    <citation type="journal article" date="2016" name="Nat. Commun.">
        <title>Thousands of microbial genomes shed light on interconnected biogeochemical processes in an aquifer system.</title>
        <authorList>
            <person name="Anantharaman K."/>
            <person name="Brown C.T."/>
            <person name="Hug L.A."/>
            <person name="Sharon I."/>
            <person name="Castelle C.J."/>
            <person name="Probst A.J."/>
            <person name="Thomas B.C."/>
            <person name="Singh A."/>
            <person name="Wilkins M.J."/>
            <person name="Karaoz U."/>
            <person name="Brodie E.L."/>
            <person name="Williams K.H."/>
            <person name="Hubbard S.S."/>
            <person name="Banfield J.F."/>
        </authorList>
    </citation>
    <scope>NUCLEOTIDE SEQUENCE [LARGE SCALE GENOMIC DNA]</scope>
</reference>
<organism evidence="2 3">
    <name type="scientific">Candidatus Lloydbacteria bacterium RIFCSPHIGHO2_02_FULL_54_17</name>
    <dbReference type="NCBI Taxonomy" id="1798664"/>
    <lineage>
        <taxon>Bacteria</taxon>
        <taxon>Candidatus Lloydiibacteriota</taxon>
    </lineage>
</organism>
<accession>A0A1G2DEW4</accession>
<dbReference type="STRING" id="1798664.A3C93_00830"/>
<dbReference type="PANTHER" id="PTHR21064">
    <property type="entry name" value="AMINOGLYCOSIDE PHOSPHOTRANSFERASE DOMAIN-CONTAINING PROTEIN-RELATED"/>
    <property type="match status" value="1"/>
</dbReference>
<dbReference type="InterPro" id="IPR011009">
    <property type="entry name" value="Kinase-like_dom_sf"/>
</dbReference>
<sequence>MENRVIERAGTVANEFRLDGKAVDLEPLGKGHINDTFLVTTEGGGVYVLQRVNPIFAATVLEDIDVLTREMKRAGFTTTELVPTRTGELGSVISGELWRVLTYIRGQTLEEGITENRARNAMGFLAKFHHTFADHDYIFRHVREGFHDTPRIMATLEETTRMYTGTKKSAALADLSGDILAAYGKTPHAWAHLPKRIIHGDPKLNNIRFAEHSDEAVALLDLDTLGRHSVVVDIADAARSWCNRADEGDERGASFDLGTFRAMAEGYAEHADFLTAEERRSIPGAILQIALELGARFATDAYRESYFKLDRTRYPDLFTQNFAKARAQFALYRDVKKKLPDIAAQAENIDKT</sequence>
<dbReference type="SUPFAM" id="SSF56112">
    <property type="entry name" value="Protein kinase-like (PK-like)"/>
    <property type="match status" value="1"/>
</dbReference>
<proteinExistence type="predicted"/>
<evidence type="ECO:0000313" key="2">
    <source>
        <dbReference type="EMBL" id="OGZ12184.1"/>
    </source>
</evidence>